<organism evidence="7 8">
    <name type="scientific">Vibrio xiamenensis</name>
    <dbReference type="NCBI Taxonomy" id="861298"/>
    <lineage>
        <taxon>Bacteria</taxon>
        <taxon>Pseudomonadati</taxon>
        <taxon>Pseudomonadota</taxon>
        <taxon>Gammaproteobacteria</taxon>
        <taxon>Vibrionales</taxon>
        <taxon>Vibrionaceae</taxon>
        <taxon>Vibrio</taxon>
    </lineage>
</organism>
<keyword evidence="3 6" id="KW-0812">Transmembrane</keyword>
<keyword evidence="4 6" id="KW-1133">Transmembrane helix</keyword>
<dbReference type="GO" id="GO:0005886">
    <property type="term" value="C:plasma membrane"/>
    <property type="evidence" value="ECO:0007669"/>
    <property type="project" value="UniProtKB-SubCell"/>
</dbReference>
<reference evidence="7 8" key="1">
    <citation type="submission" date="2016-10" db="EMBL/GenBank/DDBJ databases">
        <authorList>
            <person name="de Groot N.N."/>
        </authorList>
    </citation>
    <scope>NUCLEOTIDE SEQUENCE [LARGE SCALE GENOMIC DNA]</scope>
    <source>
        <strain evidence="7 8">CGMCC 1.10228</strain>
    </source>
</reference>
<evidence type="ECO:0000256" key="4">
    <source>
        <dbReference type="ARBA" id="ARBA00022989"/>
    </source>
</evidence>
<evidence type="ECO:0000256" key="1">
    <source>
        <dbReference type="ARBA" id="ARBA00004651"/>
    </source>
</evidence>
<feature type="transmembrane region" description="Helical" evidence="6">
    <location>
        <begin position="172"/>
        <end position="193"/>
    </location>
</feature>
<sequence length="200" mass="22274">MLEILLYALGVMYTPGPVNLIALNNGVQKYDVRALRFYAGVGAAMFILFYGCSLLSTQLIRPEWLFYFGLVGCSYIVYLAYKIAKARVKLDDNPSVDAPYLSFKDGLWVQLLNPKGVTAALPVATVQFPAQGIQGGTLGIWCVVLAILAFGAPLSYYLIGRLVGRKVNNPRYFRWFNIVMASLLVFVAVSLAYEMAQWHR</sequence>
<feature type="transmembrane region" description="Helical" evidence="6">
    <location>
        <begin position="35"/>
        <end position="58"/>
    </location>
</feature>
<dbReference type="GO" id="GO:0015171">
    <property type="term" value="F:amino acid transmembrane transporter activity"/>
    <property type="evidence" value="ECO:0007669"/>
    <property type="project" value="TreeGrafter"/>
</dbReference>
<keyword evidence="5 6" id="KW-0472">Membrane</keyword>
<evidence type="ECO:0000256" key="6">
    <source>
        <dbReference type="SAM" id="Phobius"/>
    </source>
</evidence>
<feature type="transmembrane region" description="Helical" evidence="6">
    <location>
        <begin position="6"/>
        <end position="23"/>
    </location>
</feature>
<dbReference type="OrthoDB" id="6292618at2"/>
<comment type="subcellular location">
    <subcellularLocation>
        <location evidence="1">Cell membrane</location>
        <topology evidence="1">Multi-pass membrane protein</topology>
    </subcellularLocation>
</comment>
<dbReference type="InterPro" id="IPR001123">
    <property type="entry name" value="LeuE-type"/>
</dbReference>
<evidence type="ECO:0000256" key="3">
    <source>
        <dbReference type="ARBA" id="ARBA00022692"/>
    </source>
</evidence>
<evidence type="ECO:0000313" key="7">
    <source>
        <dbReference type="EMBL" id="SDI06508.1"/>
    </source>
</evidence>
<gene>
    <name evidence="7" type="ORF">SAMN04488136_15310</name>
</gene>
<protein>
    <submittedName>
        <fullName evidence="7">Threonine/homoserine/homoserine lactone efflux protein</fullName>
    </submittedName>
</protein>
<dbReference type="Proteomes" id="UP000198854">
    <property type="component" value="Unassembled WGS sequence"/>
</dbReference>
<dbReference type="RefSeq" id="WP_093279466.1">
    <property type="nucleotide sequence ID" value="NZ_FNDD01000053.1"/>
</dbReference>
<feature type="transmembrane region" description="Helical" evidence="6">
    <location>
        <begin position="64"/>
        <end position="81"/>
    </location>
</feature>
<dbReference type="AlphaFoldDB" id="A0A1G8HIL9"/>
<dbReference type="Pfam" id="PF01810">
    <property type="entry name" value="LysE"/>
    <property type="match status" value="1"/>
</dbReference>
<evidence type="ECO:0000256" key="2">
    <source>
        <dbReference type="ARBA" id="ARBA00022475"/>
    </source>
</evidence>
<proteinExistence type="predicted"/>
<dbReference type="STRING" id="861298.SAMN04488136_15310"/>
<dbReference type="EMBL" id="FNDD01000053">
    <property type="protein sequence ID" value="SDI06508.1"/>
    <property type="molecule type" value="Genomic_DNA"/>
</dbReference>
<feature type="transmembrane region" description="Helical" evidence="6">
    <location>
        <begin position="138"/>
        <end position="160"/>
    </location>
</feature>
<keyword evidence="8" id="KW-1185">Reference proteome</keyword>
<dbReference type="PANTHER" id="PTHR30086">
    <property type="entry name" value="ARGININE EXPORTER PROTEIN ARGO"/>
    <property type="match status" value="1"/>
</dbReference>
<accession>A0A1G8HIL9</accession>
<name>A0A1G8HIL9_9VIBR</name>
<evidence type="ECO:0000256" key="5">
    <source>
        <dbReference type="ARBA" id="ARBA00023136"/>
    </source>
</evidence>
<evidence type="ECO:0000313" key="8">
    <source>
        <dbReference type="Proteomes" id="UP000198854"/>
    </source>
</evidence>
<dbReference type="GO" id="GO:0033228">
    <property type="term" value="P:cysteine export across plasma membrane"/>
    <property type="evidence" value="ECO:0007669"/>
    <property type="project" value="TreeGrafter"/>
</dbReference>
<keyword evidence="2" id="KW-1003">Cell membrane</keyword>
<dbReference type="PANTHER" id="PTHR30086:SF20">
    <property type="entry name" value="ARGININE EXPORTER PROTEIN ARGO-RELATED"/>
    <property type="match status" value="1"/>
</dbReference>